<dbReference type="Ensembl" id="ENSCCRT00000051323.2">
    <property type="protein sequence ID" value="ENSCCRP00000047369.2"/>
    <property type="gene ID" value="ENSCCRG00000025255.2"/>
</dbReference>
<dbReference type="PANTHER" id="PTHR13554">
    <property type="entry name" value="26S PROTEASOME NON-ATPASE REGULATORY SUBUNIT 5-RELATED"/>
    <property type="match status" value="1"/>
</dbReference>
<evidence type="ECO:0000256" key="2">
    <source>
        <dbReference type="ARBA" id="ARBA00014933"/>
    </source>
</evidence>
<dbReference type="Proteomes" id="UP001108240">
    <property type="component" value="Unplaced"/>
</dbReference>
<evidence type="ECO:0000256" key="5">
    <source>
        <dbReference type="ARBA" id="ARBA00055861"/>
    </source>
</evidence>
<comment type="subunit">
    <text evidence="6">Interacts with PSMC1, PSMC2, PSMD1 and PSMD6. Part of transient complex containing PSMD5, PSMC2, PSMC1 and PSMD2 formed during the assembly of the 26S proteasome.</text>
</comment>
<evidence type="ECO:0000256" key="6">
    <source>
        <dbReference type="ARBA" id="ARBA00064552"/>
    </source>
</evidence>
<dbReference type="InterPro" id="IPR011989">
    <property type="entry name" value="ARM-like"/>
</dbReference>
<evidence type="ECO:0000313" key="8">
    <source>
        <dbReference type="Proteomes" id="UP001108240"/>
    </source>
</evidence>
<dbReference type="SUPFAM" id="SSF48371">
    <property type="entry name" value="ARM repeat"/>
    <property type="match status" value="1"/>
</dbReference>
<dbReference type="GO" id="GO:0005829">
    <property type="term" value="C:cytosol"/>
    <property type="evidence" value="ECO:0007669"/>
    <property type="project" value="TreeGrafter"/>
</dbReference>
<dbReference type="Gene3D" id="1.25.10.10">
    <property type="entry name" value="Leucine-rich Repeat Variant"/>
    <property type="match status" value="1"/>
</dbReference>
<dbReference type="InterPro" id="IPR019538">
    <property type="entry name" value="PSMD5"/>
</dbReference>
<dbReference type="GeneTree" id="ENSGT00390000013040"/>
<protein>
    <recommendedName>
        <fullName evidence="2">26S proteasome non-ATPase regulatory subunit 5</fullName>
    </recommendedName>
</protein>
<dbReference type="GO" id="GO:0043248">
    <property type="term" value="P:proteasome assembly"/>
    <property type="evidence" value="ECO:0007669"/>
    <property type="project" value="InterPro"/>
</dbReference>
<dbReference type="PANTHER" id="PTHR13554:SF10">
    <property type="entry name" value="26S PROTEASOME NON-ATPASE REGULATORY SUBUNIT 5"/>
    <property type="match status" value="1"/>
</dbReference>
<evidence type="ECO:0000256" key="3">
    <source>
        <dbReference type="ARBA" id="ARBA00022990"/>
    </source>
</evidence>
<reference evidence="7" key="2">
    <citation type="submission" date="2025-09" db="UniProtKB">
        <authorList>
            <consortium name="Ensembl"/>
        </authorList>
    </citation>
    <scope>IDENTIFICATION</scope>
</reference>
<evidence type="ECO:0000313" key="7">
    <source>
        <dbReference type="Ensembl" id="ENSCCRP00000047369.2"/>
    </source>
</evidence>
<dbReference type="AlphaFoldDB" id="A0A8C1CH30"/>
<evidence type="ECO:0000256" key="1">
    <source>
        <dbReference type="ARBA" id="ARBA00006823"/>
    </source>
</evidence>
<keyword evidence="3" id="KW-0007">Acetylation</keyword>
<organism evidence="7 8">
    <name type="scientific">Cyprinus carpio carpio</name>
    <dbReference type="NCBI Taxonomy" id="630221"/>
    <lineage>
        <taxon>Eukaryota</taxon>
        <taxon>Metazoa</taxon>
        <taxon>Chordata</taxon>
        <taxon>Craniata</taxon>
        <taxon>Vertebrata</taxon>
        <taxon>Euteleostomi</taxon>
        <taxon>Actinopterygii</taxon>
        <taxon>Neopterygii</taxon>
        <taxon>Teleostei</taxon>
        <taxon>Ostariophysi</taxon>
        <taxon>Cypriniformes</taxon>
        <taxon>Cyprinidae</taxon>
        <taxon>Cyprininae</taxon>
        <taxon>Cyprinus</taxon>
    </lineage>
</organism>
<keyword evidence="8" id="KW-1185">Reference proteome</keyword>
<comment type="similarity">
    <text evidence="1">Belongs to the proteasome subunit S5B/HSM3 family.</text>
</comment>
<reference evidence="7" key="1">
    <citation type="submission" date="2025-08" db="UniProtKB">
        <authorList>
            <consortium name="Ensembl"/>
        </authorList>
    </citation>
    <scope>IDENTIFICATION</scope>
</reference>
<evidence type="ECO:0000256" key="4">
    <source>
        <dbReference type="ARBA" id="ARBA00023186"/>
    </source>
</evidence>
<dbReference type="FunFam" id="1.25.10.10:FF:000208">
    <property type="entry name" value="26S proteasome non-ATPase regulatory subunit 5"/>
    <property type="match status" value="1"/>
</dbReference>
<dbReference type="Pfam" id="PF10508">
    <property type="entry name" value="Proteasom_PSMB"/>
    <property type="match status" value="1"/>
</dbReference>
<accession>A0A8C1CH30</accession>
<comment type="function">
    <text evidence="5">Acts as a chaperone during the assembly of the 26S proteasome, specifically of the base subcomplex of the PA700/19S regulatory complex (RC). In the initial step of the base subcomplex assembly is part of an intermediate PSMD5:PSMC2:PSMC1:PSMD2 module which probably assembles with a PSMD10:PSMC4:PSMC5:PAAF1 module followed by dissociation of PSMD5.</text>
</comment>
<proteinExistence type="inferred from homology"/>
<sequence length="467" mass="51151">MMAAPIESLLNEICESEDPIEELKSLRTAVLATPVSGLRQAVSGARLEIIFGLLNTNDKEQIEVCVEILSRVLQALEPIQLAQNYKTALQSGLNHPNDSVKLLALTQAIAALSKLSNTKAGLDALFRSDLLNKLKDVMLTNDIIRYRVYELIVEVSTVSPVSLGYCANSGLISQMLEELTGDDVLVRATAIEMVTSLAQSQHGRQYLAQQGIIDKISNMIIAAESDPFSSLYLPGLVKFFGSLAIMDSPQQVCEKYPVFLEVVFSMAINLDPTLTPVALDTLGVLGRTVEGKQVLQKTGEKFTSVLKRMSKVAADGATELRVRCLEALAQLLTLPVEQQTDDLLLLTESWFNCLSSQPMLMIRNISTQPFPELHCSALRIFTAIGCQSWAQQLMMDTPGFVEWVMDRSVGTGKEAKDCKFELVGALLSSSSIQEIFGAHNYLKLKTYLNEGPYYVNAVSSVTTEGAD</sequence>
<keyword evidence="4" id="KW-0143">Chaperone</keyword>
<dbReference type="InterPro" id="IPR016024">
    <property type="entry name" value="ARM-type_fold"/>
</dbReference>
<name>A0A8C1CH30_CYPCA</name>